<dbReference type="EMBL" id="JAQAGZ010000005">
    <property type="protein sequence ID" value="MCZ8512497.1"/>
    <property type="molecule type" value="Genomic_DNA"/>
</dbReference>
<dbReference type="Proteomes" id="UP001527882">
    <property type="component" value="Unassembled WGS sequence"/>
</dbReference>
<evidence type="ECO:0000313" key="1">
    <source>
        <dbReference type="EMBL" id="MCZ8512497.1"/>
    </source>
</evidence>
<protein>
    <recommendedName>
        <fullName evidence="3">Serine aminopeptidase S33 domain-containing protein</fullName>
    </recommendedName>
</protein>
<accession>A0ABT4Q6T5</accession>
<dbReference type="Gene3D" id="3.40.50.1820">
    <property type="entry name" value="alpha/beta hydrolase"/>
    <property type="match status" value="1"/>
</dbReference>
<gene>
    <name evidence="1" type="ORF">O9H85_08720</name>
</gene>
<name>A0ABT4Q6T5_9BACL</name>
<dbReference type="SUPFAM" id="SSF53474">
    <property type="entry name" value="alpha/beta-Hydrolases"/>
    <property type="match status" value="1"/>
</dbReference>
<comment type="caution">
    <text evidence="1">The sequence shown here is derived from an EMBL/GenBank/DDBJ whole genome shotgun (WGS) entry which is preliminary data.</text>
</comment>
<reference evidence="1 2" key="1">
    <citation type="submission" date="2022-12" db="EMBL/GenBank/DDBJ databases">
        <title>Draft genome sequence of Paenibacillus sp. dW9.</title>
        <authorList>
            <person name="Choi E.-W."/>
            <person name="Kim D.-U."/>
        </authorList>
    </citation>
    <scope>NUCLEOTIDE SEQUENCE [LARGE SCALE GENOMIC DNA]</scope>
    <source>
        <strain evidence="2">dW9</strain>
    </source>
</reference>
<dbReference type="InterPro" id="IPR029058">
    <property type="entry name" value="AB_hydrolase_fold"/>
</dbReference>
<evidence type="ECO:0000313" key="2">
    <source>
        <dbReference type="Proteomes" id="UP001527882"/>
    </source>
</evidence>
<dbReference type="RefSeq" id="WP_269880950.1">
    <property type="nucleotide sequence ID" value="NZ_JAQAGZ010000005.1"/>
</dbReference>
<evidence type="ECO:0008006" key="3">
    <source>
        <dbReference type="Google" id="ProtNLM"/>
    </source>
</evidence>
<proteinExistence type="predicted"/>
<keyword evidence="2" id="KW-1185">Reference proteome</keyword>
<organism evidence="1 2">
    <name type="scientific">Paenibacillus gyeongsangnamensis</name>
    <dbReference type="NCBI Taxonomy" id="3388067"/>
    <lineage>
        <taxon>Bacteria</taxon>
        <taxon>Bacillati</taxon>
        <taxon>Bacillota</taxon>
        <taxon>Bacilli</taxon>
        <taxon>Bacillales</taxon>
        <taxon>Paenibacillaceae</taxon>
        <taxon>Paenibacillus</taxon>
    </lineage>
</organism>
<sequence>MDNYRKHRISTIPCLEISPLCKPIGTVLLYHGWASNIENYMFFASTVSSWGYKVIVPELPHHGERGILNYFDKFVLQQYFWDVVFQSVKEAGELVCELSKTDDHIGFIGHSCGGFIARVRFRMIPGCNPR</sequence>